<dbReference type="InterPro" id="IPR045632">
    <property type="entry name" value="DUF6314"/>
</dbReference>
<organism evidence="9 10">
    <name type="scientific">Akanthomyces lecanii RCEF 1005</name>
    <dbReference type="NCBI Taxonomy" id="1081108"/>
    <lineage>
        <taxon>Eukaryota</taxon>
        <taxon>Fungi</taxon>
        <taxon>Dikarya</taxon>
        <taxon>Ascomycota</taxon>
        <taxon>Pezizomycotina</taxon>
        <taxon>Sordariomycetes</taxon>
        <taxon>Hypocreomycetidae</taxon>
        <taxon>Hypocreales</taxon>
        <taxon>Cordycipitaceae</taxon>
        <taxon>Akanthomyces</taxon>
        <taxon>Cordyceps confragosa</taxon>
    </lineage>
</organism>
<dbReference type="EMBL" id="AZHF01000004">
    <property type="protein sequence ID" value="OAA76210.1"/>
    <property type="molecule type" value="Genomic_DNA"/>
</dbReference>
<evidence type="ECO:0000256" key="2">
    <source>
        <dbReference type="ARBA" id="ARBA00022630"/>
    </source>
</evidence>
<dbReference type="SUPFAM" id="SSF51905">
    <property type="entry name" value="FAD/NAD(P)-binding domain"/>
    <property type="match status" value="1"/>
</dbReference>
<keyword evidence="6" id="KW-0812">Transmembrane</keyword>
<keyword evidence="6" id="KW-1133">Transmembrane helix</keyword>
<dbReference type="Gene3D" id="3.50.50.60">
    <property type="entry name" value="FAD/NAD(P)-binding domain"/>
    <property type="match status" value="1"/>
</dbReference>
<accession>A0A168G9R3</accession>
<feature type="signal peptide" evidence="7">
    <location>
        <begin position="1"/>
        <end position="21"/>
    </location>
</feature>
<sequence length="1273" mass="137607">MLNGYIASSSLLALLTYLISSEKGPNGTTIGTEIICQKCYVKGHASATMTAKDDFNITTAATSIKASVNSTLHQIADYASNVVHDMKVYIADNANVLIEDVTHLKSLDNLQGFRLNPPGITLDVDVGKLDDVLLEVVFTEIELYVELSILFSVGTTYTLNLYTSSELGYEVGRVFVGFVATIDLILSVESQIELDSGFHIKFDKQMAMKLALFSEEASHLEFHGGQFEFLPVTVATAGAVLHAVLRIGIKSGFSLSAGFGPEVQLFNQTGHLQLGAGIQASAYANAAEFITNITFADSDLSSSVKERGDDACHLMLQQGYQMAIGAAAGASVELLDNVWGPTPKTEIPIFYTALSTGCAATRAAAAEIQQSASLATRANNGDGSSTITTTATAVTHIALQCLSVGMTNCPASLKSRVTSVVSTTLTATARSGESVIWSAVAAQTKPAEPVVFGANALTMTASSGKPSSYVPPAPTTTLGDKGDKGGGKDGESIKGSVVGTNKVIIGVCVGLGVPLLAAVIAAIIFAKTRNRKRVAQISTMSLDGTVGAGPAGLAVAKTLLHNAPKGDFKVTIFDAQHDVGGLWPTFKNDVGRQIHSLMLANQSRHTMHFSDLAWGEKIPQLPQAWMVGQYLQRYAAKYLTRSPDFQLRLKTRVTRTERDGEGWNVTVRSDKGEETARFDHLVVASGYFGDPVVPNALKENAAIPVIHSSQYRDLQSLLGTSGKGGKILVAGGQMSGVEIAATIGTHLSDELNSPDASSIPNIEKYSIHHASSRHPWVIPLHTTPEPKWKAPPFLPHDFSSYNKNNRPVPFADSQGHISEERAKMVHERLRSSLGPKQMLGPNKGSPESADLSLPPYLSCSDWYCDFVRSGFIMVHNGRLESITGSTAKLDASSIDGIAAVVLATGFDPEPCVGFLPKDVLDTLSYSPSHPAQLLALSFHATHHPEVPNLGFVGFYRAAFWGVIQMQARFLAALWSSDGPSRALRDKLAQDKSIQRTLDLRNDPRMSQFPMGDYPFLMQEFAEALSMDITPPLAVDAPNLTTNGLPLEIFAPCRYSLANEDGENNANAKKLITDAAAVLKDGLTTPRFVSRAVFRSLLGTWKLERDLKSKLPTHPSGHFSGTAQFLLRSPTKEGVQCTANEGAAPLCEYGESYEYLYIEDGEFKTDQGFGFRATRRYIYRYDEASGKITVWFAKPDDNKRVDYFFHAVEFEDPPASGGGHEHGWPAKSGHLCIDDYYNVKYNFVFEAVNLESWVCAYTVNGPQKDYTIHGTYTR</sequence>
<dbReference type="AlphaFoldDB" id="A0A168G9R3"/>
<dbReference type="GO" id="GO:0050660">
    <property type="term" value="F:flavin adenine dinucleotide binding"/>
    <property type="evidence" value="ECO:0007669"/>
    <property type="project" value="InterPro"/>
</dbReference>
<keyword evidence="6" id="KW-0472">Membrane</keyword>
<feature type="domain" description="DUF6314" evidence="8">
    <location>
        <begin position="1096"/>
        <end position="1273"/>
    </location>
</feature>
<feature type="region of interest" description="Disordered" evidence="5">
    <location>
        <begin position="462"/>
        <end position="492"/>
    </location>
</feature>
<comment type="caution">
    <text evidence="9">The sequence shown here is derived from an EMBL/GenBank/DDBJ whole genome shotgun (WGS) entry which is preliminary data.</text>
</comment>
<evidence type="ECO:0000256" key="3">
    <source>
        <dbReference type="ARBA" id="ARBA00022827"/>
    </source>
</evidence>
<dbReference type="GO" id="GO:0050661">
    <property type="term" value="F:NADP binding"/>
    <property type="evidence" value="ECO:0007669"/>
    <property type="project" value="InterPro"/>
</dbReference>
<evidence type="ECO:0000259" key="8">
    <source>
        <dbReference type="Pfam" id="PF19834"/>
    </source>
</evidence>
<gene>
    <name evidence="9" type="ORF">LEL_05894</name>
</gene>
<dbReference type="InterPro" id="IPR036188">
    <property type="entry name" value="FAD/NAD-bd_sf"/>
</dbReference>
<evidence type="ECO:0000256" key="7">
    <source>
        <dbReference type="SAM" id="SignalP"/>
    </source>
</evidence>
<dbReference type="PANTHER" id="PTHR23023">
    <property type="entry name" value="DIMETHYLANILINE MONOOXYGENASE"/>
    <property type="match status" value="1"/>
</dbReference>
<feature type="transmembrane region" description="Helical" evidence="6">
    <location>
        <begin position="503"/>
        <end position="526"/>
    </location>
</feature>
<keyword evidence="4" id="KW-0560">Oxidoreductase</keyword>
<evidence type="ECO:0000313" key="9">
    <source>
        <dbReference type="EMBL" id="OAA76210.1"/>
    </source>
</evidence>
<evidence type="ECO:0000256" key="6">
    <source>
        <dbReference type="SAM" id="Phobius"/>
    </source>
</evidence>
<keyword evidence="7" id="KW-0732">Signal</keyword>
<dbReference type="Proteomes" id="UP000076881">
    <property type="component" value="Unassembled WGS sequence"/>
</dbReference>
<keyword evidence="3" id="KW-0274">FAD</keyword>
<reference evidence="9 10" key="1">
    <citation type="journal article" date="2016" name="Genome Biol. Evol.">
        <title>Divergent and convergent evolution of fungal pathogenicity.</title>
        <authorList>
            <person name="Shang Y."/>
            <person name="Xiao G."/>
            <person name="Zheng P."/>
            <person name="Cen K."/>
            <person name="Zhan S."/>
            <person name="Wang C."/>
        </authorList>
    </citation>
    <scope>NUCLEOTIDE SEQUENCE [LARGE SCALE GENOMIC DNA]</scope>
    <source>
        <strain evidence="9 10">RCEF 1005</strain>
    </source>
</reference>
<dbReference type="InterPro" id="IPR020946">
    <property type="entry name" value="Flavin_mOase-like"/>
</dbReference>
<proteinExistence type="inferred from homology"/>
<feature type="chain" id="PRO_5007897156" evidence="7">
    <location>
        <begin position="22"/>
        <end position="1273"/>
    </location>
</feature>
<dbReference type="Pfam" id="PF00743">
    <property type="entry name" value="FMO-like"/>
    <property type="match status" value="1"/>
</dbReference>
<dbReference type="Pfam" id="PF19834">
    <property type="entry name" value="DUF6314"/>
    <property type="match status" value="1"/>
</dbReference>
<keyword evidence="10" id="KW-1185">Reference proteome</keyword>
<dbReference type="InterPro" id="IPR050346">
    <property type="entry name" value="FMO-like"/>
</dbReference>
<feature type="compositionally biased region" description="Basic and acidic residues" evidence="5">
    <location>
        <begin position="480"/>
        <end position="492"/>
    </location>
</feature>
<name>A0A168G9R3_CORDF</name>
<evidence type="ECO:0000256" key="5">
    <source>
        <dbReference type="SAM" id="MobiDB-lite"/>
    </source>
</evidence>
<dbReference type="OrthoDB" id="66881at2759"/>
<evidence type="ECO:0000313" key="10">
    <source>
        <dbReference type="Proteomes" id="UP000076881"/>
    </source>
</evidence>
<comment type="similarity">
    <text evidence="1">Belongs to the FMO family.</text>
</comment>
<protein>
    <submittedName>
        <fullName evidence="9">FAD dependent oxidoreductase</fullName>
    </submittedName>
</protein>
<dbReference type="GO" id="GO:0004499">
    <property type="term" value="F:N,N-dimethylaniline monooxygenase activity"/>
    <property type="evidence" value="ECO:0007669"/>
    <property type="project" value="InterPro"/>
</dbReference>
<evidence type="ECO:0000256" key="1">
    <source>
        <dbReference type="ARBA" id="ARBA00009183"/>
    </source>
</evidence>
<keyword evidence="2" id="KW-0285">Flavoprotein</keyword>
<evidence type="ECO:0000256" key="4">
    <source>
        <dbReference type="ARBA" id="ARBA00023002"/>
    </source>
</evidence>